<dbReference type="AlphaFoldDB" id="A0A8H2M2S9"/>
<dbReference type="InterPro" id="IPR053139">
    <property type="entry name" value="Surface_bspA-like"/>
</dbReference>
<dbReference type="SUPFAM" id="SSF55383">
    <property type="entry name" value="Copper amine oxidase, domain N"/>
    <property type="match status" value="1"/>
</dbReference>
<protein>
    <submittedName>
        <fullName evidence="4">Copper amine oxidase N-terminal domain</fullName>
    </submittedName>
</protein>
<dbReference type="PANTHER" id="PTHR45661">
    <property type="entry name" value="SURFACE ANTIGEN"/>
    <property type="match status" value="1"/>
</dbReference>
<gene>
    <name evidence="4" type="ORF">NCTC13150_00008</name>
</gene>
<name>A0A8H2M2S9_9FIRM</name>
<feature type="signal peptide" evidence="2">
    <location>
        <begin position="1"/>
        <end position="23"/>
    </location>
</feature>
<dbReference type="Proteomes" id="UP000377798">
    <property type="component" value="Unassembled WGS sequence"/>
</dbReference>
<dbReference type="EMBL" id="CAACYI010000001">
    <property type="protein sequence ID" value="VFB15514.1"/>
    <property type="molecule type" value="Genomic_DNA"/>
</dbReference>
<feature type="region of interest" description="Disordered" evidence="1">
    <location>
        <begin position="525"/>
        <end position="581"/>
    </location>
</feature>
<keyword evidence="2" id="KW-0732">Signal</keyword>
<sequence length="725" mass="80687">MKKKYLAIGLLTTSLLLTNNVMAKTDIQGGVYTSQPASSKEETIKQTDFTFNKELHKITSYSGSDENVVIPKEIDGVVVEHIGSYAFDEKSFLKSVTIPEGIKTIGERAFADTSLKELSLPSSLSKIEKSAFTENSKLVKVIISDNVREIPENAFAYCSGLKELKLPEKLEKINKGAFKSCTALEKISIPGQVREIDESAFKDCKKLTSIVVEKEENSIPGSPWGAQNTVKIQWKQKENTGEVTSQDFQVDKATGTLIKYTGKAESVTVPSEINGVKIVKIGEGAFEELFYLKHVVLPDGITELADSAFDNDQFLESIKLPDTITKIGNNVFDDCSRLKDINMPKNLKEIGDDAFAECAFESVVIPDTVTKIGKSAFADAVNLKKVVLPKNIEVLEERVLNSSHIEEIVIPDKVTHIKARAFANARNLKKITWPKNLKYVGNVAFGNTKIEEIVLPNGIKELDGCAFGYMAKLKKVFIPESIEKISPEAFELSTGLKEIHIARTKDAIKGAPWGENEAKVFWEGVEKPETPDTPKKPETPDTPKKPETPKEPEGSKPSSSTNKNKNYNTFYRSSSKKENDKTSKYSRDVRFIIGKNTFTVIKNGKEETIFMDVSPFVENNRTMLPLRFIAESLGMEVKWDQEKQTAHFSKDGRTASIYIYDNKIALSNGETVPMDANPTIKKNRIFVSLTNISKVFNISNGNTKDGTDQDIEWNPEDNSISIKLK</sequence>
<proteinExistence type="predicted"/>
<dbReference type="SUPFAM" id="SSF52058">
    <property type="entry name" value="L domain-like"/>
    <property type="match status" value="2"/>
</dbReference>
<organism evidence="4 5">
    <name type="scientific">Urinicoccus massiliensis</name>
    <dbReference type="NCBI Taxonomy" id="1723382"/>
    <lineage>
        <taxon>Bacteria</taxon>
        <taxon>Bacillati</taxon>
        <taxon>Bacillota</taxon>
        <taxon>Tissierellia</taxon>
        <taxon>Tissierellales</taxon>
        <taxon>Peptoniphilaceae</taxon>
        <taxon>Urinicoccus</taxon>
    </lineage>
</organism>
<dbReference type="InterPro" id="IPR026906">
    <property type="entry name" value="LRR_5"/>
</dbReference>
<dbReference type="PANTHER" id="PTHR45661:SF3">
    <property type="entry name" value="IG-LIKE DOMAIN-CONTAINING PROTEIN"/>
    <property type="match status" value="1"/>
</dbReference>
<dbReference type="InterPro" id="IPR036582">
    <property type="entry name" value="Mao_N_sf"/>
</dbReference>
<dbReference type="InterPro" id="IPR032675">
    <property type="entry name" value="LRR_dom_sf"/>
</dbReference>
<evidence type="ECO:0000256" key="1">
    <source>
        <dbReference type="SAM" id="MobiDB-lite"/>
    </source>
</evidence>
<keyword evidence="5" id="KW-1185">Reference proteome</keyword>
<dbReference type="RefSeq" id="WP_131747823.1">
    <property type="nucleotide sequence ID" value="NZ_CAACYI010000001.1"/>
</dbReference>
<dbReference type="Pfam" id="PF13306">
    <property type="entry name" value="LRR_5"/>
    <property type="match status" value="2"/>
</dbReference>
<feature type="chain" id="PRO_5034347802" evidence="2">
    <location>
        <begin position="24"/>
        <end position="725"/>
    </location>
</feature>
<feature type="compositionally biased region" description="Low complexity" evidence="1">
    <location>
        <begin position="555"/>
        <end position="568"/>
    </location>
</feature>
<evidence type="ECO:0000259" key="3">
    <source>
        <dbReference type="Pfam" id="PF07833"/>
    </source>
</evidence>
<dbReference type="Gene3D" id="3.80.10.10">
    <property type="entry name" value="Ribonuclease Inhibitor"/>
    <property type="match status" value="3"/>
</dbReference>
<evidence type="ECO:0000256" key="2">
    <source>
        <dbReference type="SAM" id="SignalP"/>
    </source>
</evidence>
<evidence type="ECO:0000313" key="5">
    <source>
        <dbReference type="Proteomes" id="UP000377798"/>
    </source>
</evidence>
<dbReference type="Pfam" id="PF07833">
    <property type="entry name" value="Cu_amine_oxidN1"/>
    <property type="match status" value="1"/>
</dbReference>
<evidence type="ECO:0000313" key="4">
    <source>
        <dbReference type="EMBL" id="VFB15514.1"/>
    </source>
</evidence>
<comment type="caution">
    <text evidence="4">The sequence shown here is derived from an EMBL/GenBank/DDBJ whole genome shotgun (WGS) entry which is preliminary data.</text>
</comment>
<feature type="compositionally biased region" description="Basic and acidic residues" evidence="1">
    <location>
        <begin position="525"/>
        <end position="554"/>
    </location>
</feature>
<feature type="domain" description="Copper amine oxidase-like N-terminal" evidence="3">
    <location>
        <begin position="607"/>
        <end position="698"/>
    </location>
</feature>
<accession>A0A8H2M2S9</accession>
<dbReference type="Gene3D" id="3.30.457.10">
    <property type="entry name" value="Copper amine oxidase-like, N-terminal domain"/>
    <property type="match status" value="2"/>
</dbReference>
<reference evidence="4 5" key="1">
    <citation type="submission" date="2019-02" db="EMBL/GenBank/DDBJ databases">
        <authorList>
            <consortium name="Pathogen Informatics"/>
        </authorList>
    </citation>
    <scope>NUCLEOTIDE SEQUENCE [LARGE SCALE GENOMIC DNA]</scope>
    <source>
        <strain evidence="4 5">3012STDY7089603</strain>
    </source>
</reference>
<dbReference type="InterPro" id="IPR012854">
    <property type="entry name" value="Cu_amine_oxidase-like_N"/>
</dbReference>